<reference evidence="3" key="1">
    <citation type="journal article" date="2014" name="Nat. Commun.">
        <title>The rainbow trout genome provides novel insights into evolution after whole-genome duplication in vertebrates.</title>
        <authorList>
            <person name="Berthelot C."/>
            <person name="Brunet F."/>
            <person name="Chalopin D."/>
            <person name="Juanchich A."/>
            <person name="Bernard M."/>
            <person name="Noel B."/>
            <person name="Bento P."/>
            <person name="Da Silva C."/>
            <person name="Labadie K."/>
            <person name="Alberti A."/>
            <person name="Aury J.M."/>
            <person name="Louis A."/>
            <person name="Dehais P."/>
            <person name="Bardou P."/>
            <person name="Montfort J."/>
            <person name="Klopp C."/>
            <person name="Cabau C."/>
            <person name="Gaspin C."/>
            <person name="Thorgaard G.H."/>
            <person name="Boussaha M."/>
            <person name="Quillet E."/>
            <person name="Guyomard R."/>
            <person name="Galiana D."/>
            <person name="Bobe J."/>
            <person name="Volff J.N."/>
            <person name="Genet C."/>
            <person name="Wincker P."/>
            <person name="Jaillon O."/>
            <person name="Roest Crollius H."/>
            <person name="Guiguen Y."/>
        </authorList>
    </citation>
    <scope>NUCLEOTIDE SEQUENCE [LARGE SCALE GENOMIC DNA]</scope>
</reference>
<reference evidence="3" key="2">
    <citation type="submission" date="2014-03" db="EMBL/GenBank/DDBJ databases">
        <authorList>
            <person name="Genoscope - CEA"/>
        </authorList>
    </citation>
    <scope>NUCLEOTIDE SEQUENCE</scope>
</reference>
<dbReference type="Pfam" id="PF09004">
    <property type="entry name" value="ALKBH8_N"/>
    <property type="match status" value="1"/>
</dbReference>
<dbReference type="AlphaFoldDB" id="A0A060VR74"/>
<dbReference type="GO" id="GO:0008168">
    <property type="term" value="F:methyltransferase activity"/>
    <property type="evidence" value="ECO:0007669"/>
    <property type="project" value="InterPro"/>
</dbReference>
<dbReference type="InterPro" id="IPR015095">
    <property type="entry name" value="AlkB_hom8_N"/>
</dbReference>
<protein>
    <recommendedName>
        <fullName evidence="2">Alkylated DNA repair protein AlkB homologue 8 N-terminal domain-containing protein</fullName>
    </recommendedName>
</protein>
<accession>A0A060VR74</accession>
<evidence type="ECO:0000259" key="2">
    <source>
        <dbReference type="Pfam" id="PF09004"/>
    </source>
</evidence>
<organism evidence="3 4">
    <name type="scientific">Oncorhynchus mykiss</name>
    <name type="common">Rainbow trout</name>
    <name type="synonym">Salmo gairdneri</name>
    <dbReference type="NCBI Taxonomy" id="8022"/>
    <lineage>
        <taxon>Eukaryota</taxon>
        <taxon>Metazoa</taxon>
        <taxon>Chordata</taxon>
        <taxon>Craniata</taxon>
        <taxon>Vertebrata</taxon>
        <taxon>Euteleostomi</taxon>
        <taxon>Actinopterygii</taxon>
        <taxon>Neopterygii</taxon>
        <taxon>Teleostei</taxon>
        <taxon>Protacanthopterygii</taxon>
        <taxon>Salmoniformes</taxon>
        <taxon>Salmonidae</taxon>
        <taxon>Salmoninae</taxon>
        <taxon>Oncorhynchus</taxon>
    </lineage>
</organism>
<dbReference type="Proteomes" id="UP000193380">
    <property type="component" value="Unassembled WGS sequence"/>
</dbReference>
<sequence>MKRAKQNLFPLRRLKRFGMGPQILNRFYSCTIESILTGGVRGKPIELSETPVTQVIDCFLCYCTANRPEAPSLGPKGSSTASTPKPLDC</sequence>
<dbReference type="GO" id="GO:0016706">
    <property type="term" value="F:2-oxoglutarate-dependent dioxygenase activity"/>
    <property type="evidence" value="ECO:0007669"/>
    <property type="project" value="InterPro"/>
</dbReference>
<evidence type="ECO:0000256" key="1">
    <source>
        <dbReference type="SAM" id="MobiDB-lite"/>
    </source>
</evidence>
<evidence type="ECO:0000313" key="3">
    <source>
        <dbReference type="EMBL" id="CDQ57291.1"/>
    </source>
</evidence>
<dbReference type="PaxDb" id="8022-A0A060VR74"/>
<name>A0A060VR74_ONCMY</name>
<dbReference type="EMBL" id="FR904285">
    <property type="protein sequence ID" value="CDQ57291.1"/>
    <property type="molecule type" value="Genomic_DNA"/>
</dbReference>
<gene>
    <name evidence="3" type="ORF">GSONMT00070967001</name>
</gene>
<feature type="region of interest" description="Disordered" evidence="1">
    <location>
        <begin position="67"/>
        <end position="89"/>
    </location>
</feature>
<proteinExistence type="predicted"/>
<dbReference type="STRING" id="8022.A0A060VR74"/>
<evidence type="ECO:0000313" key="4">
    <source>
        <dbReference type="Proteomes" id="UP000193380"/>
    </source>
</evidence>
<feature type="domain" description="Alkylated DNA repair protein AlkB homologue 8 N-terminal" evidence="2">
    <location>
        <begin position="1"/>
        <end position="34"/>
    </location>
</feature>